<dbReference type="Gene3D" id="2.60.40.10">
    <property type="entry name" value="Immunoglobulins"/>
    <property type="match status" value="1"/>
</dbReference>
<proteinExistence type="predicted"/>
<name>A0A450THJ1_9GAMM</name>
<evidence type="ECO:0000313" key="1">
    <source>
        <dbReference type="EMBL" id="VFJ66646.1"/>
    </source>
</evidence>
<dbReference type="InterPro" id="IPR013783">
    <property type="entry name" value="Ig-like_fold"/>
</dbReference>
<accession>A0A450THJ1</accession>
<gene>
    <name evidence="1" type="ORF">BECKFW1821C_GA0114237_101043</name>
</gene>
<reference evidence="1" key="1">
    <citation type="submission" date="2019-02" db="EMBL/GenBank/DDBJ databases">
        <authorList>
            <person name="Gruber-Vodicka R. H."/>
            <person name="Seah K. B. B."/>
        </authorList>
    </citation>
    <scope>NUCLEOTIDE SEQUENCE</scope>
    <source>
        <strain evidence="1">BECK_BZ131</strain>
    </source>
</reference>
<dbReference type="Pfam" id="PF10049">
    <property type="entry name" value="DUF2283"/>
    <property type="match status" value="1"/>
</dbReference>
<dbReference type="EMBL" id="CAADFE010000010">
    <property type="protein sequence ID" value="VFJ66646.1"/>
    <property type="molecule type" value="Genomic_DNA"/>
</dbReference>
<evidence type="ECO:0008006" key="2">
    <source>
        <dbReference type="Google" id="ProtNLM"/>
    </source>
</evidence>
<dbReference type="CDD" id="cd00063">
    <property type="entry name" value="FN3"/>
    <property type="match status" value="1"/>
</dbReference>
<organism evidence="1">
    <name type="scientific">Candidatus Kentrum sp. FW</name>
    <dbReference type="NCBI Taxonomy" id="2126338"/>
    <lineage>
        <taxon>Bacteria</taxon>
        <taxon>Pseudomonadati</taxon>
        <taxon>Pseudomonadota</taxon>
        <taxon>Gammaproteobacteria</taxon>
        <taxon>Candidatus Kentrum</taxon>
    </lineage>
</organism>
<dbReference type="AlphaFoldDB" id="A0A450THJ1"/>
<dbReference type="InterPro" id="IPR019270">
    <property type="entry name" value="DUF2283"/>
</dbReference>
<protein>
    <recommendedName>
        <fullName evidence="2">DUF2283 domain-containing protein</fullName>
    </recommendedName>
</protein>
<dbReference type="InterPro" id="IPR003961">
    <property type="entry name" value="FN3_dom"/>
</dbReference>
<dbReference type="SUPFAM" id="SSF49265">
    <property type="entry name" value="Fibronectin type III"/>
    <property type="match status" value="1"/>
</dbReference>
<dbReference type="InterPro" id="IPR036116">
    <property type="entry name" value="FN3_sf"/>
</dbReference>
<sequence length="117" mass="12936">MRVRIDHEADAVYINLTDHGIEDSEEVADGVIVDYDPSEISLAWRFSMPPGKPAIPIPSGNSVSIYPGWRPEKIVRRDMAMDTEVTLTNQPRGIRLEFRVIAVNKAGEGEPSDGESS</sequence>